<dbReference type="FunFam" id="3.30.70.270:FF:000001">
    <property type="entry name" value="Diguanylate cyclase domain protein"/>
    <property type="match status" value="1"/>
</dbReference>
<keyword evidence="9" id="KW-1185">Reference proteome</keyword>
<feature type="domain" description="GGDEF" evidence="7">
    <location>
        <begin position="397"/>
        <end position="527"/>
    </location>
</feature>
<dbReference type="AlphaFoldDB" id="A0A3P3U024"/>
<evidence type="ECO:0000313" key="8">
    <source>
        <dbReference type="EMBL" id="RRJ63707.1"/>
    </source>
</evidence>
<dbReference type="EMBL" id="RRCN01000001">
    <property type="protein sequence ID" value="RRJ63707.1"/>
    <property type="molecule type" value="Genomic_DNA"/>
</dbReference>
<dbReference type="InterPro" id="IPR050469">
    <property type="entry name" value="Diguanylate_Cyclase"/>
</dbReference>
<evidence type="ECO:0000256" key="4">
    <source>
        <dbReference type="ARBA" id="ARBA00022989"/>
    </source>
</evidence>
<dbReference type="SUPFAM" id="SSF55073">
    <property type="entry name" value="Nucleotide cyclase"/>
    <property type="match status" value="1"/>
</dbReference>
<dbReference type="InterPro" id="IPR033479">
    <property type="entry name" value="dCache_1"/>
</dbReference>
<dbReference type="InterPro" id="IPR029151">
    <property type="entry name" value="Sensor-like_sf"/>
</dbReference>
<dbReference type="InterPro" id="IPR000160">
    <property type="entry name" value="GGDEF_dom"/>
</dbReference>
<dbReference type="PANTHER" id="PTHR45138">
    <property type="entry name" value="REGULATORY COMPONENTS OF SENSORY TRANSDUCTION SYSTEM"/>
    <property type="match status" value="1"/>
</dbReference>
<proteinExistence type="predicted"/>
<dbReference type="Proteomes" id="UP000267017">
    <property type="component" value="Unassembled WGS sequence"/>
</dbReference>
<dbReference type="Gene3D" id="3.30.70.270">
    <property type="match status" value="1"/>
</dbReference>
<dbReference type="PROSITE" id="PS50887">
    <property type="entry name" value="GGDEF"/>
    <property type="match status" value="1"/>
</dbReference>
<dbReference type="CDD" id="cd18773">
    <property type="entry name" value="PDC1_HK_sensor"/>
    <property type="match status" value="1"/>
</dbReference>
<evidence type="ECO:0000256" key="2">
    <source>
        <dbReference type="ARBA" id="ARBA00022475"/>
    </source>
</evidence>
<gene>
    <name evidence="8" type="ORF">EHV15_12795</name>
</gene>
<dbReference type="CDD" id="cd12912">
    <property type="entry name" value="PDC2_MCP_like"/>
    <property type="match status" value="1"/>
</dbReference>
<dbReference type="Pfam" id="PF02743">
    <property type="entry name" value="dCache_1"/>
    <property type="match status" value="1"/>
</dbReference>
<dbReference type="CDD" id="cd01949">
    <property type="entry name" value="GGDEF"/>
    <property type="match status" value="1"/>
</dbReference>
<dbReference type="InterPro" id="IPR043128">
    <property type="entry name" value="Rev_trsase/Diguanyl_cyclase"/>
</dbReference>
<dbReference type="RefSeq" id="WP_128631541.1">
    <property type="nucleotide sequence ID" value="NZ_RRCN01000001.1"/>
</dbReference>
<feature type="transmembrane region" description="Helical" evidence="6">
    <location>
        <begin position="291"/>
        <end position="310"/>
    </location>
</feature>
<evidence type="ECO:0000259" key="7">
    <source>
        <dbReference type="PROSITE" id="PS50887"/>
    </source>
</evidence>
<dbReference type="GO" id="GO:1902201">
    <property type="term" value="P:negative regulation of bacterial-type flagellum-dependent cell motility"/>
    <property type="evidence" value="ECO:0007669"/>
    <property type="project" value="TreeGrafter"/>
</dbReference>
<keyword evidence="2" id="KW-1003">Cell membrane</keyword>
<sequence>MNIKKRCYPKIRLAVLFSLIVGLAVIITTFISVASSYKAERSILYDRTLEMNYSTSLQMSRTLGTLFTSMRLGLHTVSIHLFDADEVSQSADIQAKLDFFKNSNDYFNSVFWADAKGVVRSITSPNYKMDGTKLVSTPVQEALATRKATLSKPYTSASGRLIILMTEPVFDKNSVYQGFIGGTIYLEENNILDSIFSEKQADKTGSYYYIVDSSGQLIFHPDTSRRGENVSENAVVQAVKSGENGRKSVINTKKVAFLAGYATVPEAGWGIIMQTPISMLEKQQEEQVRKMLLIMAFPFILIIAVTIYLAHKVTEPIVWLAQFAKSSVRNPKKLPPIRTSHWIWEADMLTKTVLSSLKTMKDQNERLTDSTRKDPLTGLQNRRALDEVLALFDFAKHSFSMLVLDIDRFKQINDTYGHQTGDEVLKFVSELIQSAVRQKDHCFRFGGEEFIVLLPDTPLAVAFQTAERLRSQLEGTVSPAGRPVTVSIGAAEFPVQSDDLDELFRLADKALYKAKGDGRNRTVVADEGLEEVRSFIMDRD</sequence>
<dbReference type="GO" id="GO:0052621">
    <property type="term" value="F:diguanylate cyclase activity"/>
    <property type="evidence" value="ECO:0007669"/>
    <property type="project" value="TreeGrafter"/>
</dbReference>
<dbReference type="InterPro" id="IPR029787">
    <property type="entry name" value="Nucleotide_cyclase"/>
</dbReference>
<evidence type="ECO:0000256" key="6">
    <source>
        <dbReference type="SAM" id="Phobius"/>
    </source>
</evidence>
<evidence type="ECO:0000256" key="5">
    <source>
        <dbReference type="ARBA" id="ARBA00023136"/>
    </source>
</evidence>
<dbReference type="SUPFAM" id="SSF103190">
    <property type="entry name" value="Sensory domain-like"/>
    <property type="match status" value="2"/>
</dbReference>
<protein>
    <submittedName>
        <fullName evidence="8">GGDEF domain-containing protein</fullName>
    </submittedName>
</protein>
<organism evidence="8 9">
    <name type="scientific">Paenibacillus oralis</name>
    <dbReference type="NCBI Taxonomy" id="2490856"/>
    <lineage>
        <taxon>Bacteria</taxon>
        <taxon>Bacillati</taxon>
        <taxon>Bacillota</taxon>
        <taxon>Bacilli</taxon>
        <taxon>Bacillales</taxon>
        <taxon>Paenibacillaceae</taxon>
        <taxon>Paenibacillus</taxon>
    </lineage>
</organism>
<dbReference type="PANTHER" id="PTHR45138:SF9">
    <property type="entry name" value="DIGUANYLATE CYCLASE DGCM-RELATED"/>
    <property type="match status" value="1"/>
</dbReference>
<keyword evidence="3 6" id="KW-0812">Transmembrane</keyword>
<dbReference type="Pfam" id="PF00990">
    <property type="entry name" value="GGDEF"/>
    <property type="match status" value="1"/>
</dbReference>
<evidence type="ECO:0000256" key="3">
    <source>
        <dbReference type="ARBA" id="ARBA00022692"/>
    </source>
</evidence>
<keyword evidence="4 6" id="KW-1133">Transmembrane helix</keyword>
<evidence type="ECO:0000256" key="1">
    <source>
        <dbReference type="ARBA" id="ARBA00004651"/>
    </source>
</evidence>
<accession>A0A3P3U024</accession>
<dbReference type="NCBIfam" id="TIGR00254">
    <property type="entry name" value="GGDEF"/>
    <property type="match status" value="1"/>
</dbReference>
<keyword evidence="5 6" id="KW-0472">Membrane</keyword>
<comment type="subcellular location">
    <subcellularLocation>
        <location evidence="1">Cell membrane</location>
        <topology evidence="1">Multi-pass membrane protein</topology>
    </subcellularLocation>
</comment>
<reference evidence="8 9" key="1">
    <citation type="submission" date="2018-11" db="EMBL/GenBank/DDBJ databases">
        <title>Genome sequencing of Paenibacillus sp. KCOM 3021 (= ChDC PVNT-B20).</title>
        <authorList>
            <person name="Kook J.-K."/>
            <person name="Park S.-N."/>
            <person name="Lim Y.K."/>
        </authorList>
    </citation>
    <scope>NUCLEOTIDE SEQUENCE [LARGE SCALE GENOMIC DNA]</scope>
    <source>
        <strain evidence="8 9">KCOM 3021</strain>
    </source>
</reference>
<comment type="caution">
    <text evidence="8">The sequence shown here is derived from an EMBL/GenBank/DDBJ whole genome shotgun (WGS) entry which is preliminary data.</text>
</comment>
<dbReference type="OrthoDB" id="9759607at2"/>
<name>A0A3P3U024_9BACL</name>
<dbReference type="GO" id="GO:0043709">
    <property type="term" value="P:cell adhesion involved in single-species biofilm formation"/>
    <property type="evidence" value="ECO:0007669"/>
    <property type="project" value="TreeGrafter"/>
</dbReference>
<evidence type="ECO:0000313" key="9">
    <source>
        <dbReference type="Proteomes" id="UP000267017"/>
    </source>
</evidence>
<dbReference type="Gene3D" id="3.30.450.20">
    <property type="entry name" value="PAS domain"/>
    <property type="match status" value="2"/>
</dbReference>
<dbReference type="GO" id="GO:0005886">
    <property type="term" value="C:plasma membrane"/>
    <property type="evidence" value="ECO:0007669"/>
    <property type="project" value="UniProtKB-SubCell"/>
</dbReference>
<dbReference type="SMART" id="SM00267">
    <property type="entry name" value="GGDEF"/>
    <property type="match status" value="1"/>
</dbReference>